<evidence type="ECO:0000256" key="2">
    <source>
        <dbReference type="ARBA" id="ARBA00022670"/>
    </source>
</evidence>
<reference evidence="9 10" key="1">
    <citation type="submission" date="2016-10" db="EMBL/GenBank/DDBJ databases">
        <authorList>
            <person name="de Groot N.N."/>
        </authorList>
    </citation>
    <scope>NUCLEOTIDE SEQUENCE [LARGE SCALE GENOMIC DNA]</scope>
    <source>
        <strain evidence="9 10">AR40</strain>
    </source>
</reference>
<evidence type="ECO:0000256" key="6">
    <source>
        <dbReference type="SAM" id="SignalP"/>
    </source>
</evidence>
<evidence type="ECO:0000256" key="4">
    <source>
        <dbReference type="ARBA" id="ARBA00022807"/>
    </source>
</evidence>
<name>A0A1H9TZ30_BUTFI</name>
<keyword evidence="6" id="KW-0732">Signal</keyword>
<evidence type="ECO:0000256" key="5">
    <source>
        <dbReference type="SAM" id="MobiDB-lite"/>
    </source>
</evidence>
<dbReference type="EMBL" id="FOGJ01000016">
    <property type="protein sequence ID" value="SES02376.1"/>
    <property type="molecule type" value="Genomic_DNA"/>
</dbReference>
<dbReference type="Gene3D" id="2.30.30.40">
    <property type="entry name" value="SH3 Domains"/>
    <property type="match status" value="2"/>
</dbReference>
<feature type="compositionally biased region" description="Low complexity" evidence="5">
    <location>
        <begin position="61"/>
        <end position="98"/>
    </location>
</feature>
<dbReference type="PROSITE" id="PS51935">
    <property type="entry name" value="NLPC_P60"/>
    <property type="match status" value="1"/>
</dbReference>
<evidence type="ECO:0000313" key="10">
    <source>
        <dbReference type="Proteomes" id="UP000182584"/>
    </source>
</evidence>
<evidence type="ECO:0000313" key="9">
    <source>
        <dbReference type="EMBL" id="SES02376.1"/>
    </source>
</evidence>
<proteinExistence type="inferred from homology"/>
<accession>A0A1H9TZ30</accession>
<sequence length="429" mass="44809">MNRFGRQFAVCMLTAAVTFTGAGIEAMAGSSVTSVLPSAGIGYELASDQVEVSNLQEDAQSDSSANSASDGSSSSTSSSSGSSTTSTKETTNTTPLSSRVDEEVLNDIEEATGATTTTNDEEETFSNLVIAQVHDYVNVRSGPSENDEIVGKLYNNSVGTYLGEENGWYQIKSGSVTGYVKAEYCVTGEAAVELAPKVGTRIATVTTTTLKVRKEASTESEVLGLVPIDDELVVTEELDGWVKVEIEEGEGYVSMDYVRLSTEFVEAESKAEEEARLAKEEAAKEAARASASANTSKSSSSSSVKSAESFTTEKSSIGEAVAAFAVQFVGNPYVYGGTSLTNGCDCSGFVMSVYANFGVSLPHSSAADRNVGAAVDGLANAQPGDIVCYSGHVAIYIGGGQIVHASTSKTGIIISNANYRTPLAVRRIF</sequence>
<dbReference type="Proteomes" id="UP000182584">
    <property type="component" value="Unassembled WGS sequence"/>
</dbReference>
<evidence type="ECO:0000256" key="3">
    <source>
        <dbReference type="ARBA" id="ARBA00022801"/>
    </source>
</evidence>
<dbReference type="SMART" id="SM00287">
    <property type="entry name" value="SH3b"/>
    <property type="match status" value="2"/>
</dbReference>
<dbReference type="Pfam" id="PF08239">
    <property type="entry name" value="SH3_3"/>
    <property type="match status" value="2"/>
</dbReference>
<dbReference type="GO" id="GO:0006508">
    <property type="term" value="P:proteolysis"/>
    <property type="evidence" value="ECO:0007669"/>
    <property type="project" value="UniProtKB-KW"/>
</dbReference>
<dbReference type="InterPro" id="IPR038765">
    <property type="entry name" value="Papain-like_cys_pep_sf"/>
</dbReference>
<feature type="domain" description="SH3b" evidence="7">
    <location>
        <begin position="124"/>
        <end position="189"/>
    </location>
</feature>
<dbReference type="InterPro" id="IPR003646">
    <property type="entry name" value="SH3-like_bac-type"/>
</dbReference>
<gene>
    <name evidence="9" type="ORF">SAMN04487884_11688</name>
</gene>
<protein>
    <submittedName>
        <fullName evidence="9">Cell wall-associated hydrolase, NlpC family</fullName>
    </submittedName>
</protein>
<dbReference type="AlphaFoldDB" id="A0A1H9TZ30"/>
<feature type="signal peptide" evidence="6">
    <location>
        <begin position="1"/>
        <end position="22"/>
    </location>
</feature>
<feature type="chain" id="PRO_5038639770" evidence="6">
    <location>
        <begin position="23"/>
        <end position="429"/>
    </location>
</feature>
<dbReference type="RefSeq" id="WP_242829520.1">
    <property type="nucleotide sequence ID" value="NZ_FOGJ01000016.1"/>
</dbReference>
<evidence type="ECO:0000259" key="7">
    <source>
        <dbReference type="PROSITE" id="PS51781"/>
    </source>
</evidence>
<dbReference type="PANTHER" id="PTHR47359:SF3">
    <property type="entry name" value="NLP_P60 DOMAIN-CONTAINING PROTEIN-RELATED"/>
    <property type="match status" value="1"/>
</dbReference>
<feature type="domain" description="NlpC/P60" evidence="8">
    <location>
        <begin position="315"/>
        <end position="429"/>
    </location>
</feature>
<dbReference type="eggNOG" id="COG3103">
    <property type="taxonomic scope" value="Bacteria"/>
</dbReference>
<dbReference type="PANTHER" id="PTHR47359">
    <property type="entry name" value="PEPTIDOGLYCAN DL-ENDOPEPTIDASE CWLO"/>
    <property type="match status" value="1"/>
</dbReference>
<dbReference type="InterPro" id="IPR000064">
    <property type="entry name" value="NLP_P60_dom"/>
</dbReference>
<dbReference type="eggNOG" id="COG0791">
    <property type="taxonomic scope" value="Bacteria"/>
</dbReference>
<organism evidence="9 10">
    <name type="scientific">Butyrivibrio fibrisolvens</name>
    <dbReference type="NCBI Taxonomy" id="831"/>
    <lineage>
        <taxon>Bacteria</taxon>
        <taxon>Bacillati</taxon>
        <taxon>Bacillota</taxon>
        <taxon>Clostridia</taxon>
        <taxon>Lachnospirales</taxon>
        <taxon>Lachnospiraceae</taxon>
        <taxon>Butyrivibrio</taxon>
    </lineage>
</organism>
<dbReference type="GO" id="GO:0008234">
    <property type="term" value="F:cysteine-type peptidase activity"/>
    <property type="evidence" value="ECO:0007669"/>
    <property type="project" value="UniProtKB-KW"/>
</dbReference>
<evidence type="ECO:0000259" key="8">
    <source>
        <dbReference type="PROSITE" id="PS51935"/>
    </source>
</evidence>
<keyword evidence="3 9" id="KW-0378">Hydrolase</keyword>
<dbReference type="PROSITE" id="PS51781">
    <property type="entry name" value="SH3B"/>
    <property type="match status" value="1"/>
</dbReference>
<evidence type="ECO:0000256" key="1">
    <source>
        <dbReference type="ARBA" id="ARBA00007074"/>
    </source>
</evidence>
<feature type="region of interest" description="Disordered" evidence="5">
    <location>
        <begin position="52"/>
        <end position="104"/>
    </location>
</feature>
<dbReference type="InterPro" id="IPR051794">
    <property type="entry name" value="PG_Endopeptidase_C40"/>
</dbReference>
<keyword evidence="4" id="KW-0788">Thiol protease</keyword>
<dbReference type="Pfam" id="PF00877">
    <property type="entry name" value="NLPC_P60"/>
    <property type="match status" value="1"/>
</dbReference>
<dbReference type="Gene3D" id="3.90.1720.10">
    <property type="entry name" value="endopeptidase domain like (from Nostoc punctiforme)"/>
    <property type="match status" value="1"/>
</dbReference>
<comment type="similarity">
    <text evidence="1">Belongs to the peptidase C40 family.</text>
</comment>
<keyword evidence="2" id="KW-0645">Protease</keyword>
<dbReference type="SUPFAM" id="SSF54001">
    <property type="entry name" value="Cysteine proteinases"/>
    <property type="match status" value="1"/>
</dbReference>